<keyword evidence="1" id="KW-0418">Kinase</keyword>
<dbReference type="Gene3D" id="3.30.230.10">
    <property type="match status" value="1"/>
</dbReference>
<dbReference type="SUPFAM" id="SSF54211">
    <property type="entry name" value="Ribosomal protein S5 domain 2-like"/>
    <property type="match status" value="1"/>
</dbReference>
<keyword evidence="1" id="KW-0808">Transferase</keyword>
<dbReference type="AlphaFoldDB" id="A0A537LWK7"/>
<gene>
    <name evidence="1" type="ORF">E6G98_02880</name>
</gene>
<dbReference type="EMBL" id="VBAI01000025">
    <property type="protein sequence ID" value="TMJ12401.1"/>
    <property type="molecule type" value="Genomic_DNA"/>
</dbReference>
<dbReference type="Proteomes" id="UP000315217">
    <property type="component" value="Unassembled WGS sequence"/>
</dbReference>
<accession>A0A537LWK7</accession>
<evidence type="ECO:0000313" key="1">
    <source>
        <dbReference type="EMBL" id="TMJ12401.1"/>
    </source>
</evidence>
<protein>
    <submittedName>
        <fullName evidence="1">Homoserine kinase</fullName>
    </submittedName>
</protein>
<feature type="non-terminal residue" evidence="1">
    <location>
        <position position="41"/>
    </location>
</feature>
<dbReference type="InterPro" id="IPR020568">
    <property type="entry name" value="Ribosomal_Su5_D2-typ_SF"/>
</dbReference>
<organism evidence="1 2">
    <name type="scientific">Candidatus Segetimicrobium genomatis</name>
    <dbReference type="NCBI Taxonomy" id="2569760"/>
    <lineage>
        <taxon>Bacteria</taxon>
        <taxon>Bacillati</taxon>
        <taxon>Candidatus Sysuimicrobiota</taxon>
        <taxon>Candidatus Sysuimicrobiia</taxon>
        <taxon>Candidatus Sysuimicrobiales</taxon>
        <taxon>Candidatus Segetimicrobiaceae</taxon>
        <taxon>Candidatus Segetimicrobium</taxon>
    </lineage>
</organism>
<dbReference type="InterPro" id="IPR014721">
    <property type="entry name" value="Ribsml_uS5_D2-typ_fold_subgr"/>
</dbReference>
<name>A0A537LWK7_9BACT</name>
<dbReference type="GO" id="GO:0016301">
    <property type="term" value="F:kinase activity"/>
    <property type="evidence" value="ECO:0007669"/>
    <property type="project" value="UniProtKB-KW"/>
</dbReference>
<proteinExistence type="predicted"/>
<evidence type="ECO:0000313" key="2">
    <source>
        <dbReference type="Proteomes" id="UP000315217"/>
    </source>
</evidence>
<reference evidence="1 2" key="1">
    <citation type="journal article" date="2019" name="Nat. Microbiol.">
        <title>Mediterranean grassland soil C-N compound turnover is dependent on rainfall and depth, and is mediated by genomically divergent microorganisms.</title>
        <authorList>
            <person name="Diamond S."/>
            <person name="Andeer P.F."/>
            <person name="Li Z."/>
            <person name="Crits-Christoph A."/>
            <person name="Burstein D."/>
            <person name="Anantharaman K."/>
            <person name="Lane K.R."/>
            <person name="Thomas B.C."/>
            <person name="Pan C."/>
            <person name="Northen T.R."/>
            <person name="Banfield J.F."/>
        </authorList>
    </citation>
    <scope>NUCLEOTIDE SEQUENCE [LARGE SCALE GENOMIC DNA]</scope>
    <source>
        <strain evidence="1">NP_1</strain>
    </source>
</reference>
<comment type="caution">
    <text evidence="1">The sequence shown here is derived from an EMBL/GenBank/DDBJ whole genome shotgun (WGS) entry which is preliminary data.</text>
</comment>
<sequence length="41" mass="4158">MVSVRVPATIANWGPAFDALGVAVTVYNTVQAQVSASPAVV</sequence>